<evidence type="ECO:0000256" key="6">
    <source>
        <dbReference type="ARBA" id="ARBA00039017"/>
    </source>
</evidence>
<dbReference type="EC" id="3.5.1.19" evidence="6"/>
<dbReference type="InterPro" id="IPR000868">
    <property type="entry name" value="Isochorismatase-like_dom"/>
</dbReference>
<protein>
    <recommendedName>
        <fullName evidence="8">Nicotinamidase</fullName>
        <ecNumber evidence="6">3.5.1.19</ecNumber>
    </recommendedName>
    <alternativeName>
        <fullName evidence="7">Nicotinamide deamidase</fullName>
    </alternativeName>
</protein>
<evidence type="ECO:0000259" key="9">
    <source>
        <dbReference type="Pfam" id="PF00857"/>
    </source>
</evidence>
<dbReference type="PANTHER" id="PTHR11080">
    <property type="entry name" value="PYRAZINAMIDASE/NICOTINAMIDASE"/>
    <property type="match status" value="1"/>
</dbReference>
<comment type="similarity">
    <text evidence="1">Belongs to the isochorismatase family.</text>
</comment>
<evidence type="ECO:0000256" key="1">
    <source>
        <dbReference type="ARBA" id="ARBA00006336"/>
    </source>
</evidence>
<evidence type="ECO:0000256" key="7">
    <source>
        <dbReference type="ARBA" id="ARBA00043224"/>
    </source>
</evidence>
<dbReference type="GO" id="GO:0046872">
    <property type="term" value="F:metal ion binding"/>
    <property type="evidence" value="ECO:0007669"/>
    <property type="project" value="UniProtKB-KW"/>
</dbReference>
<dbReference type="Proteomes" id="UP000659388">
    <property type="component" value="Unassembled WGS sequence"/>
</dbReference>
<keyword evidence="3" id="KW-0479">Metal-binding</keyword>
<keyword evidence="4 10" id="KW-0378">Hydrolase</keyword>
<evidence type="ECO:0000256" key="3">
    <source>
        <dbReference type="ARBA" id="ARBA00022723"/>
    </source>
</evidence>
<evidence type="ECO:0000313" key="10">
    <source>
        <dbReference type="EMBL" id="MBL3656446.1"/>
    </source>
</evidence>
<sequence>MRALIIVDVQNDFTPGGSLEVQSGDKIIPTINKLQEQFDLVIATQDWHPASHKSFASNHENAKPFDKIKLNKLDQTLWPDHCVQGSKGAEFHPDLNTDKIEAIFRKGMDPEIDSYSGFFDNGRRKSTGLTGYLQEREVTETFFCGLAGDICVFYTAKDAIEEGFKSFLIQDACQPLNHGDYSDALEEFEKRKGIVINSNRLIPQFG</sequence>
<reference evidence="10" key="1">
    <citation type="submission" date="2021-01" db="EMBL/GenBank/DDBJ databases">
        <title>Fulvivirga kasyanovii gen. nov., sp nov., a novel member of the phylum Bacteroidetes isolated from seawater in a mussel farm.</title>
        <authorList>
            <person name="Zhao L.-H."/>
            <person name="Wang Z.-J."/>
        </authorList>
    </citation>
    <scope>NUCLEOTIDE SEQUENCE</scope>
    <source>
        <strain evidence="10">2943</strain>
    </source>
</reference>
<keyword evidence="2" id="KW-0662">Pyridine nucleotide biosynthesis</keyword>
<evidence type="ECO:0000313" key="11">
    <source>
        <dbReference type="Proteomes" id="UP000659388"/>
    </source>
</evidence>
<comment type="pathway">
    <text evidence="5">Cofactor biosynthesis; nicotinate biosynthesis; nicotinate from nicotinamide: step 1/1.</text>
</comment>
<dbReference type="InterPro" id="IPR052347">
    <property type="entry name" value="Isochorismatase_Nicotinamidase"/>
</dbReference>
<dbReference type="RefSeq" id="WP_202244242.1">
    <property type="nucleotide sequence ID" value="NZ_JAESIY010000005.1"/>
</dbReference>
<dbReference type="NCBIfam" id="NF008623">
    <property type="entry name" value="PRK11609.1"/>
    <property type="match status" value="1"/>
</dbReference>
<dbReference type="Gene3D" id="3.40.50.850">
    <property type="entry name" value="Isochorismatase-like"/>
    <property type="match status" value="1"/>
</dbReference>
<dbReference type="GO" id="GO:0019363">
    <property type="term" value="P:pyridine nucleotide biosynthetic process"/>
    <property type="evidence" value="ECO:0007669"/>
    <property type="project" value="UniProtKB-KW"/>
</dbReference>
<gene>
    <name evidence="10" type="primary">pncA</name>
    <name evidence="10" type="ORF">JL102_09915</name>
</gene>
<dbReference type="AlphaFoldDB" id="A0A937F7H5"/>
<evidence type="ECO:0000256" key="4">
    <source>
        <dbReference type="ARBA" id="ARBA00022801"/>
    </source>
</evidence>
<dbReference type="SUPFAM" id="SSF52499">
    <property type="entry name" value="Isochorismatase-like hydrolases"/>
    <property type="match status" value="1"/>
</dbReference>
<dbReference type="InterPro" id="IPR036380">
    <property type="entry name" value="Isochorismatase-like_sf"/>
</dbReference>
<name>A0A937F7H5_9BACT</name>
<dbReference type="FunFam" id="3.40.50.850:FF:000006">
    <property type="entry name" value="Bifunctional pyrazinamidase/nicotinamidase"/>
    <property type="match status" value="1"/>
</dbReference>
<evidence type="ECO:0000256" key="5">
    <source>
        <dbReference type="ARBA" id="ARBA00037900"/>
    </source>
</evidence>
<comment type="caution">
    <text evidence="10">The sequence shown here is derived from an EMBL/GenBank/DDBJ whole genome shotgun (WGS) entry which is preliminary data.</text>
</comment>
<dbReference type="GO" id="GO:0008936">
    <property type="term" value="F:nicotinamidase activity"/>
    <property type="evidence" value="ECO:0007669"/>
    <property type="project" value="UniProtKB-EC"/>
</dbReference>
<dbReference type="CDD" id="cd01011">
    <property type="entry name" value="nicotinamidase"/>
    <property type="match status" value="1"/>
</dbReference>
<evidence type="ECO:0000256" key="8">
    <source>
        <dbReference type="ARBA" id="ARBA00072277"/>
    </source>
</evidence>
<dbReference type="EMBL" id="JAESIY010000005">
    <property type="protein sequence ID" value="MBL3656446.1"/>
    <property type="molecule type" value="Genomic_DNA"/>
</dbReference>
<dbReference type="Pfam" id="PF00857">
    <property type="entry name" value="Isochorismatase"/>
    <property type="match status" value="1"/>
</dbReference>
<keyword evidence="11" id="KW-1185">Reference proteome</keyword>
<feature type="domain" description="Isochorismatase-like" evidence="9">
    <location>
        <begin position="3"/>
        <end position="198"/>
    </location>
</feature>
<proteinExistence type="inferred from homology"/>
<dbReference type="PANTHER" id="PTHR11080:SF2">
    <property type="entry name" value="LD05707P"/>
    <property type="match status" value="1"/>
</dbReference>
<organism evidence="10 11">
    <name type="scientific">Fulvivirga sediminis</name>
    <dbReference type="NCBI Taxonomy" id="2803949"/>
    <lineage>
        <taxon>Bacteria</taxon>
        <taxon>Pseudomonadati</taxon>
        <taxon>Bacteroidota</taxon>
        <taxon>Cytophagia</taxon>
        <taxon>Cytophagales</taxon>
        <taxon>Fulvivirgaceae</taxon>
        <taxon>Fulvivirga</taxon>
    </lineage>
</organism>
<evidence type="ECO:0000256" key="2">
    <source>
        <dbReference type="ARBA" id="ARBA00022642"/>
    </source>
</evidence>
<accession>A0A937F7H5</accession>